<dbReference type="Pfam" id="PF13478">
    <property type="entry name" value="XdhC_C"/>
    <property type="match status" value="1"/>
</dbReference>
<feature type="domain" description="XdhC- CoxI" evidence="1">
    <location>
        <begin position="12"/>
        <end position="77"/>
    </location>
</feature>
<dbReference type="PANTHER" id="PTHR30388">
    <property type="entry name" value="ALDEHYDE OXIDOREDUCTASE MOLYBDENUM COFACTOR ASSEMBLY PROTEIN"/>
    <property type="match status" value="1"/>
</dbReference>
<reference evidence="3 4" key="1">
    <citation type="journal article" date="2013" name="Genome Announc.">
        <title>Genome Sequence of the Sulfate-Reducing Bacterium Desulfotomaculum hydrothermale Lam5(T).</title>
        <authorList>
            <person name="Amin O."/>
            <person name="Fardeau M.L."/>
            <person name="Valette O."/>
            <person name="Hirschler-Rea A."/>
            <person name="Barbe V."/>
            <person name="Medigue C."/>
            <person name="Vacherie B."/>
            <person name="Ollivier B."/>
            <person name="Bertin P.N."/>
            <person name="Dolla A."/>
        </authorList>
    </citation>
    <scope>NUCLEOTIDE SEQUENCE [LARGE SCALE GENOMIC DNA]</scope>
    <source>
        <strain evidence="4">Lam5 / DSM 18033</strain>
    </source>
</reference>
<dbReference type="Pfam" id="PF02625">
    <property type="entry name" value="XdhC_CoxI"/>
    <property type="match status" value="1"/>
</dbReference>
<keyword evidence="4" id="KW-1185">Reference proteome</keyword>
<organism evidence="3 4">
    <name type="scientific">Desulforamulus hydrothermalis Lam5 = DSM 18033</name>
    <dbReference type="NCBI Taxonomy" id="1121428"/>
    <lineage>
        <taxon>Bacteria</taxon>
        <taxon>Bacillati</taxon>
        <taxon>Bacillota</taxon>
        <taxon>Clostridia</taxon>
        <taxon>Eubacteriales</taxon>
        <taxon>Peptococcaceae</taxon>
        <taxon>Desulforamulus</taxon>
    </lineage>
</organism>
<dbReference type="eggNOG" id="COG1975">
    <property type="taxonomic scope" value="Bacteria"/>
</dbReference>
<dbReference type="AlphaFoldDB" id="K8E0R5"/>
<protein>
    <submittedName>
        <fullName evidence="3">XshC-Cox1-family protein</fullName>
    </submittedName>
</protein>
<dbReference type="NCBIfam" id="NF045664">
    <property type="entry name" value="XdhC_rel_AOR"/>
    <property type="match status" value="1"/>
</dbReference>
<dbReference type="InterPro" id="IPR027051">
    <property type="entry name" value="XdhC_Rossmann_dom"/>
</dbReference>
<dbReference type="Gene3D" id="3.40.50.720">
    <property type="entry name" value="NAD(P)-binding Rossmann-like Domain"/>
    <property type="match status" value="1"/>
</dbReference>
<dbReference type="OrthoDB" id="9773039at2"/>
<accession>K8E0R5</accession>
<evidence type="ECO:0000259" key="1">
    <source>
        <dbReference type="Pfam" id="PF02625"/>
    </source>
</evidence>
<evidence type="ECO:0000259" key="2">
    <source>
        <dbReference type="Pfam" id="PF13478"/>
    </source>
</evidence>
<feature type="domain" description="XdhC Rossmann" evidence="2">
    <location>
        <begin position="195"/>
        <end position="338"/>
    </location>
</feature>
<dbReference type="PANTHER" id="PTHR30388:SF6">
    <property type="entry name" value="XANTHINE DEHYDROGENASE SUBUNIT A-RELATED"/>
    <property type="match status" value="1"/>
</dbReference>
<proteinExistence type="predicted"/>
<dbReference type="InterPro" id="IPR052698">
    <property type="entry name" value="MoCofactor_Util/Proc"/>
</dbReference>
<dbReference type="RefSeq" id="WP_008413094.1">
    <property type="nucleotide sequence ID" value="NZ_CAOS01000013.1"/>
</dbReference>
<dbReference type="Proteomes" id="UP000009315">
    <property type="component" value="Unassembled WGS sequence"/>
</dbReference>
<dbReference type="InterPro" id="IPR003777">
    <property type="entry name" value="XdhC_CoxI"/>
</dbReference>
<dbReference type="EMBL" id="CAOS01000013">
    <property type="protein sequence ID" value="CCO09207.1"/>
    <property type="molecule type" value="Genomic_DNA"/>
</dbReference>
<dbReference type="STRING" id="1121428.DESHY_60379"/>
<gene>
    <name evidence="3" type="ORF">DESHY_60379</name>
</gene>
<evidence type="ECO:0000313" key="4">
    <source>
        <dbReference type="Proteomes" id="UP000009315"/>
    </source>
</evidence>
<name>K8E0R5_9FIRM</name>
<sequence>MKKLYQAMLQLLNKGESFVQATVLTQSGSAPRTAGAKMIILADKSTMGTIGGGLVEARVQELAAEVFETKEAVTREYHLTGSEAGQMDMICGGMLEVLVEYMDASNKQLFNIYQDIVTAIEKRKRVVMVTPLVNRINEDSQSFLVKEDGSVTGTFFGPAEWMEQFKSQARSRYPKVITIDGQRFLVEPVSTSGTVYIFGAGHVSQRLALLTSLVDFRTIVLDDRKEFANRDRFPTADEVIVLENFEQAFKNLDIDKDNYLVIVTRGHAHDKNVLAQALRTKACYIGMIGSKRKRDTIYRTLREEGHKDDDLKKVYSPIGLEIAAETPEEIAVSIVAELIRVRAEQNK</sequence>
<evidence type="ECO:0000313" key="3">
    <source>
        <dbReference type="EMBL" id="CCO09207.1"/>
    </source>
</evidence>
<comment type="caution">
    <text evidence="3">The sequence shown here is derived from an EMBL/GenBank/DDBJ whole genome shotgun (WGS) entry which is preliminary data.</text>
</comment>